<accession>A0A3E2TW32</accession>
<dbReference type="PROSITE" id="PS51257">
    <property type="entry name" value="PROKAR_LIPOPROTEIN"/>
    <property type="match status" value="1"/>
</dbReference>
<reference evidence="1 2" key="1">
    <citation type="submission" date="2018-08" db="EMBL/GenBank/DDBJ databases">
        <title>A genome reference for cultivated species of the human gut microbiota.</title>
        <authorList>
            <person name="Zou Y."/>
            <person name="Xue W."/>
            <person name="Luo G."/>
        </authorList>
    </citation>
    <scope>NUCLEOTIDE SEQUENCE [LARGE SCALE GENOMIC DNA]</scope>
    <source>
        <strain evidence="1 2">AF31-14AC</strain>
    </source>
</reference>
<dbReference type="EMBL" id="QVES01000010">
    <property type="protein sequence ID" value="RGB84667.1"/>
    <property type="molecule type" value="Genomic_DNA"/>
</dbReference>
<proteinExistence type="predicted"/>
<comment type="caution">
    <text evidence="1">The sequence shown here is derived from an EMBL/GenBank/DDBJ whole genome shotgun (WGS) entry which is preliminary data.</text>
</comment>
<evidence type="ECO:0000313" key="1">
    <source>
        <dbReference type="EMBL" id="RGB84667.1"/>
    </source>
</evidence>
<gene>
    <name evidence="1" type="ORF">DWZ25_09895</name>
</gene>
<evidence type="ECO:0008006" key="3">
    <source>
        <dbReference type="Google" id="ProtNLM"/>
    </source>
</evidence>
<dbReference type="AlphaFoldDB" id="A0A3E2TW32"/>
<evidence type="ECO:0000313" key="2">
    <source>
        <dbReference type="Proteomes" id="UP000260782"/>
    </source>
</evidence>
<dbReference type="Proteomes" id="UP000260782">
    <property type="component" value="Unassembled WGS sequence"/>
</dbReference>
<dbReference type="RefSeq" id="WP_117529907.1">
    <property type="nucleotide sequence ID" value="NZ_QVES01000010.1"/>
</dbReference>
<sequence length="122" mass="13721">MKEITRRNFLRVITSAVLIGGMGMLSSCGKSKEELMCGDWYVQGYDTLAFSFYDDGTCQVRARGDYVQGTWSVVDEDTLKLDYYGEIKTCSIASVDDNSLELELPDGETLMYYPTAEEALKH</sequence>
<name>A0A3E2TW32_9FIRM</name>
<protein>
    <recommendedName>
        <fullName evidence="3">Twin-arginine translocation signal domain-containing protein</fullName>
    </recommendedName>
</protein>
<organism evidence="1 2">
    <name type="scientific">Faecalibacterium prausnitzii</name>
    <dbReference type="NCBI Taxonomy" id="853"/>
    <lineage>
        <taxon>Bacteria</taxon>
        <taxon>Bacillati</taxon>
        <taxon>Bacillota</taxon>
        <taxon>Clostridia</taxon>
        <taxon>Eubacteriales</taxon>
        <taxon>Oscillospiraceae</taxon>
        <taxon>Faecalibacterium</taxon>
    </lineage>
</organism>